<dbReference type="InterPro" id="IPR052930">
    <property type="entry name" value="TA_antitoxin_MntA"/>
</dbReference>
<dbReference type="Proteomes" id="UP000199614">
    <property type="component" value="Unassembled WGS sequence"/>
</dbReference>
<dbReference type="Pfam" id="PF18765">
    <property type="entry name" value="Polbeta"/>
    <property type="match status" value="1"/>
</dbReference>
<accession>A0A1I5D8U1</accession>
<gene>
    <name evidence="2" type="ORF">SAMN05216207_102580</name>
</gene>
<dbReference type="Gene3D" id="3.30.460.10">
    <property type="entry name" value="Beta Polymerase, domain 2"/>
    <property type="match status" value="1"/>
</dbReference>
<reference evidence="2 3" key="1">
    <citation type="submission" date="2016-10" db="EMBL/GenBank/DDBJ databases">
        <authorList>
            <person name="de Groot N.N."/>
        </authorList>
    </citation>
    <scope>NUCLEOTIDE SEQUENCE [LARGE SCALE GENOMIC DNA]</scope>
    <source>
        <strain evidence="2 3">CGMCC 4.1877</strain>
    </source>
</reference>
<evidence type="ECO:0000313" key="2">
    <source>
        <dbReference type="EMBL" id="SFN95684.1"/>
    </source>
</evidence>
<sequence length="141" mass="15007">MSASGYGVVMPRPESLDQARSEAVRAVASRTPGLELLVLHGSRSRGEAHPGSDWDLGYLGDVDPAGLLDAITSALGTDAVDLVDLARTTALLRFEAARDGICLYESAGAHLEFVLDATRFWCDAGPVIRRAQEDVLAELGR</sequence>
<keyword evidence="2" id="KW-0808">Transferase</keyword>
<dbReference type="EMBL" id="FOUY01000025">
    <property type="protein sequence ID" value="SFN95684.1"/>
    <property type="molecule type" value="Genomic_DNA"/>
</dbReference>
<dbReference type="GO" id="GO:0016740">
    <property type="term" value="F:transferase activity"/>
    <property type="evidence" value="ECO:0007669"/>
    <property type="project" value="UniProtKB-KW"/>
</dbReference>
<dbReference type="PANTHER" id="PTHR43852">
    <property type="entry name" value="NUCLEOTIDYLTRANSFERASE"/>
    <property type="match status" value="1"/>
</dbReference>
<dbReference type="SUPFAM" id="SSF81301">
    <property type="entry name" value="Nucleotidyltransferase"/>
    <property type="match status" value="1"/>
</dbReference>
<dbReference type="InterPro" id="IPR041633">
    <property type="entry name" value="Polbeta"/>
</dbReference>
<dbReference type="STRING" id="260086.SAMN05216207_102580"/>
<feature type="domain" description="Polymerase beta nucleotidyltransferase" evidence="1">
    <location>
        <begin position="24"/>
        <end position="106"/>
    </location>
</feature>
<organism evidence="2 3">
    <name type="scientific">Pseudonocardia ammonioxydans</name>
    <dbReference type="NCBI Taxonomy" id="260086"/>
    <lineage>
        <taxon>Bacteria</taxon>
        <taxon>Bacillati</taxon>
        <taxon>Actinomycetota</taxon>
        <taxon>Actinomycetes</taxon>
        <taxon>Pseudonocardiales</taxon>
        <taxon>Pseudonocardiaceae</taxon>
        <taxon>Pseudonocardia</taxon>
    </lineage>
</organism>
<protein>
    <submittedName>
        <fullName evidence="2">Predicted nucleotidyltransferase</fullName>
    </submittedName>
</protein>
<dbReference type="InterPro" id="IPR043519">
    <property type="entry name" value="NT_sf"/>
</dbReference>
<dbReference type="PANTHER" id="PTHR43852:SF2">
    <property type="entry name" value="PROTEIN ADENYLYLTRANSFERASE MNTA"/>
    <property type="match status" value="1"/>
</dbReference>
<evidence type="ECO:0000259" key="1">
    <source>
        <dbReference type="Pfam" id="PF18765"/>
    </source>
</evidence>
<evidence type="ECO:0000313" key="3">
    <source>
        <dbReference type="Proteomes" id="UP000199614"/>
    </source>
</evidence>
<dbReference type="CDD" id="cd05403">
    <property type="entry name" value="NT_KNTase_like"/>
    <property type="match status" value="1"/>
</dbReference>
<keyword evidence="3" id="KW-1185">Reference proteome</keyword>
<name>A0A1I5D8U1_PSUAM</name>
<dbReference type="AlphaFoldDB" id="A0A1I5D8U1"/>
<proteinExistence type="predicted"/>